<evidence type="ECO:0000256" key="1">
    <source>
        <dbReference type="SAM" id="SignalP"/>
    </source>
</evidence>
<sequence>MKQFLLILLLLSTSIGWAQNQLNQTDSQGQKQGPWIKKSPTGKKIYEGHFKNDRPIGEFKRYHSSGILKARLHYQEGSDTIAAELFDSLGKLIAKGNYLSQLKIGEWQYFKKGQLVASEQFQNNQKHGLSKTYYPTGKLFEEINWKYNQKNGIYRAFFKNGKPYLECQMVNDQRDGVCKVYHENGQLELDALYKRGLRNGDWRYYHANGDYSHTLIYNMGELVNQRVLDSIQNIQFKAIEQNKNKLVDPESFMNDPVQYMQKNNMLRR</sequence>
<dbReference type="Pfam" id="PF07661">
    <property type="entry name" value="MORN_2"/>
    <property type="match status" value="5"/>
</dbReference>
<name>A0A1I2JL38_9BACT</name>
<gene>
    <name evidence="2" type="ORF">SAMN05216283_10952</name>
</gene>
<feature type="signal peptide" evidence="1">
    <location>
        <begin position="1"/>
        <end position="18"/>
    </location>
</feature>
<dbReference type="EMBL" id="FONW01000009">
    <property type="protein sequence ID" value="SFF55562.1"/>
    <property type="molecule type" value="Genomic_DNA"/>
</dbReference>
<evidence type="ECO:0000313" key="3">
    <source>
        <dbReference type="Proteomes" id="UP000198964"/>
    </source>
</evidence>
<keyword evidence="3" id="KW-1185">Reference proteome</keyword>
<dbReference type="Proteomes" id="UP000198964">
    <property type="component" value="Unassembled WGS sequence"/>
</dbReference>
<proteinExistence type="predicted"/>
<protein>
    <submittedName>
        <fullName evidence="2">Antitoxin component YwqK of the YwqJK toxin-antitoxin module</fullName>
    </submittedName>
</protein>
<dbReference type="PANTHER" id="PTHR33706:SF1">
    <property type="entry name" value="TPR REPEAT PROTEIN"/>
    <property type="match status" value="1"/>
</dbReference>
<feature type="chain" id="PRO_5011475622" evidence="1">
    <location>
        <begin position="19"/>
        <end position="268"/>
    </location>
</feature>
<dbReference type="AlphaFoldDB" id="A0A1I2JL38"/>
<organism evidence="2 3">
    <name type="scientific">Sunxiuqinia elliptica</name>
    <dbReference type="NCBI Taxonomy" id="655355"/>
    <lineage>
        <taxon>Bacteria</taxon>
        <taxon>Pseudomonadati</taxon>
        <taxon>Bacteroidota</taxon>
        <taxon>Bacteroidia</taxon>
        <taxon>Marinilabiliales</taxon>
        <taxon>Prolixibacteraceae</taxon>
        <taxon>Sunxiuqinia</taxon>
    </lineage>
</organism>
<reference evidence="2 3" key="1">
    <citation type="submission" date="2016-10" db="EMBL/GenBank/DDBJ databases">
        <authorList>
            <person name="de Groot N.N."/>
        </authorList>
    </citation>
    <scope>NUCLEOTIDE SEQUENCE [LARGE SCALE GENOMIC DNA]</scope>
    <source>
        <strain evidence="2 3">CGMCC 1.9156</strain>
    </source>
</reference>
<dbReference type="SUPFAM" id="SSF82185">
    <property type="entry name" value="Histone H3 K4-specific methyltransferase SET7/9 N-terminal domain"/>
    <property type="match status" value="2"/>
</dbReference>
<accession>A0A1I2JL38</accession>
<dbReference type="InterPro" id="IPR011652">
    <property type="entry name" value="MORN_2"/>
</dbReference>
<dbReference type="Gene3D" id="2.20.110.10">
    <property type="entry name" value="Histone H3 K4-specific methyltransferase SET7/9 N-terminal domain"/>
    <property type="match status" value="3"/>
</dbReference>
<keyword evidence="1" id="KW-0732">Signal</keyword>
<dbReference type="STRING" id="655355.SAMN05216283_10952"/>
<dbReference type="PANTHER" id="PTHR33706">
    <property type="entry name" value="MORN VARIANT REPEAT PROTEIN"/>
    <property type="match status" value="1"/>
</dbReference>
<evidence type="ECO:0000313" key="2">
    <source>
        <dbReference type="EMBL" id="SFF55562.1"/>
    </source>
</evidence>